<sequence length="86" mass="9358">MAVRAYSQSARDIERLVHVGCFRGTISEINSCVDRLFELGGPLTTAAHGYVDELQAPDVPIESVDHPVGSFQGQRSSCRVQPESVN</sequence>
<feature type="region of interest" description="Disordered" evidence="1">
    <location>
        <begin position="65"/>
        <end position="86"/>
    </location>
</feature>
<feature type="compositionally biased region" description="Polar residues" evidence="1">
    <location>
        <begin position="71"/>
        <end position="86"/>
    </location>
</feature>
<gene>
    <name evidence="2" type="ORF">I551_7261</name>
</gene>
<reference evidence="2 3" key="1">
    <citation type="submission" date="2014-01" db="EMBL/GenBank/DDBJ databases">
        <authorList>
            <person name="Dobos K."/>
            <person name="Lenaerts A."/>
            <person name="Ordway D."/>
            <person name="DeGroote M.A."/>
            <person name="Parker T."/>
            <person name="Sizemore C."/>
            <person name="Tallon L.J."/>
            <person name="Sadzewicz L.K."/>
            <person name="Sengamalay N."/>
            <person name="Fraser C.M."/>
            <person name="Hine E."/>
            <person name="Shefchek K.A."/>
            <person name="Das S.P."/>
            <person name="Tettelin H."/>
        </authorList>
    </citation>
    <scope>NUCLEOTIDE SEQUENCE [LARGE SCALE GENOMIC DNA]</scope>
    <source>
        <strain evidence="2 3">Harvey</strain>
    </source>
</reference>
<dbReference type="EMBL" id="JAOL01000177">
    <property type="protein sequence ID" value="EUA86302.1"/>
    <property type="molecule type" value="Genomic_DNA"/>
</dbReference>
<name>A0ABP3A4A2_MYCUL</name>
<accession>A0ABP3A4A2</accession>
<dbReference type="Proteomes" id="UP000020681">
    <property type="component" value="Unassembled WGS sequence"/>
</dbReference>
<evidence type="ECO:0000313" key="2">
    <source>
        <dbReference type="EMBL" id="EUA86302.1"/>
    </source>
</evidence>
<protein>
    <submittedName>
        <fullName evidence="2">Uncharacterized protein</fullName>
    </submittedName>
</protein>
<evidence type="ECO:0000313" key="3">
    <source>
        <dbReference type="Proteomes" id="UP000020681"/>
    </source>
</evidence>
<organism evidence="2 3">
    <name type="scientific">Mycobacterium ulcerans str. Harvey</name>
    <dbReference type="NCBI Taxonomy" id="1299332"/>
    <lineage>
        <taxon>Bacteria</taxon>
        <taxon>Bacillati</taxon>
        <taxon>Actinomycetota</taxon>
        <taxon>Actinomycetes</taxon>
        <taxon>Mycobacteriales</taxon>
        <taxon>Mycobacteriaceae</taxon>
        <taxon>Mycobacterium</taxon>
        <taxon>Mycobacterium ulcerans group</taxon>
    </lineage>
</organism>
<evidence type="ECO:0000256" key="1">
    <source>
        <dbReference type="SAM" id="MobiDB-lite"/>
    </source>
</evidence>
<proteinExistence type="predicted"/>
<comment type="caution">
    <text evidence="2">The sequence shown here is derived from an EMBL/GenBank/DDBJ whole genome shotgun (WGS) entry which is preliminary data.</text>
</comment>
<keyword evidence="3" id="KW-1185">Reference proteome</keyword>